<feature type="region of interest" description="Disordered" evidence="6">
    <location>
        <begin position="377"/>
        <end position="437"/>
    </location>
</feature>
<feature type="region of interest" description="Disordered" evidence="6">
    <location>
        <begin position="590"/>
        <end position="620"/>
    </location>
</feature>
<feature type="domain" description="C2H2-type" evidence="7">
    <location>
        <begin position="565"/>
        <end position="592"/>
    </location>
</feature>
<organism evidence="8 9">
    <name type="scientific">Larimichthys crocea</name>
    <name type="common">Large yellow croaker</name>
    <name type="synonym">Pseudosciaena crocea</name>
    <dbReference type="NCBI Taxonomy" id="215358"/>
    <lineage>
        <taxon>Eukaryota</taxon>
        <taxon>Metazoa</taxon>
        <taxon>Chordata</taxon>
        <taxon>Craniata</taxon>
        <taxon>Vertebrata</taxon>
        <taxon>Euteleostomi</taxon>
        <taxon>Actinopterygii</taxon>
        <taxon>Neopterygii</taxon>
        <taxon>Teleostei</taxon>
        <taxon>Neoteleostei</taxon>
        <taxon>Acanthomorphata</taxon>
        <taxon>Eupercaria</taxon>
        <taxon>Sciaenidae</taxon>
        <taxon>Larimichthys</taxon>
    </lineage>
</organism>
<dbReference type="GO" id="GO:0008270">
    <property type="term" value="F:zinc ion binding"/>
    <property type="evidence" value="ECO:0007669"/>
    <property type="project" value="UniProtKB-KW"/>
</dbReference>
<feature type="region of interest" description="Disordered" evidence="6">
    <location>
        <begin position="835"/>
        <end position="875"/>
    </location>
</feature>
<dbReference type="PROSITE" id="PS50157">
    <property type="entry name" value="ZINC_FINGER_C2H2_2"/>
    <property type="match status" value="13"/>
</dbReference>
<feature type="domain" description="C2H2-type" evidence="7">
    <location>
        <begin position="751"/>
        <end position="778"/>
    </location>
</feature>
<dbReference type="SUPFAM" id="SSF57667">
    <property type="entry name" value="beta-beta-alpha zinc fingers"/>
    <property type="match status" value="6"/>
</dbReference>
<gene>
    <name evidence="8" type="ORF">D5F01_LYC12507</name>
</gene>
<evidence type="ECO:0000259" key="7">
    <source>
        <dbReference type="PROSITE" id="PS50157"/>
    </source>
</evidence>
<dbReference type="Pfam" id="PF13912">
    <property type="entry name" value="zf-C2H2_6"/>
    <property type="match status" value="1"/>
</dbReference>
<feature type="compositionally biased region" description="Basic and acidic residues" evidence="6">
    <location>
        <begin position="1"/>
        <end position="17"/>
    </location>
</feature>
<evidence type="ECO:0000256" key="3">
    <source>
        <dbReference type="ARBA" id="ARBA00022771"/>
    </source>
</evidence>
<keyword evidence="9" id="KW-1185">Reference proteome</keyword>
<evidence type="ECO:0000256" key="1">
    <source>
        <dbReference type="ARBA" id="ARBA00022723"/>
    </source>
</evidence>
<feature type="compositionally biased region" description="Basic and acidic residues" evidence="6">
    <location>
        <begin position="932"/>
        <end position="942"/>
    </location>
</feature>
<feature type="compositionally biased region" description="Acidic residues" evidence="6">
    <location>
        <begin position="590"/>
        <end position="599"/>
    </location>
</feature>
<name>A0A6G0IBM0_LARCR</name>
<keyword evidence="1" id="KW-0479">Metal-binding</keyword>
<keyword evidence="3 5" id="KW-0863">Zinc-finger</keyword>
<feature type="domain" description="C2H2-type" evidence="7">
    <location>
        <begin position="276"/>
        <end position="306"/>
    </location>
</feature>
<feature type="compositionally biased region" description="Basic and acidic residues" evidence="6">
    <location>
        <begin position="395"/>
        <end position="406"/>
    </location>
</feature>
<evidence type="ECO:0000256" key="4">
    <source>
        <dbReference type="ARBA" id="ARBA00022833"/>
    </source>
</evidence>
<evidence type="ECO:0000256" key="5">
    <source>
        <dbReference type="PROSITE-ProRule" id="PRU00042"/>
    </source>
</evidence>
<sequence length="987" mass="113756">MDAASREGDRAEDRPHGGDTASENNVGSSSEDTGDGVGVFCCRDCGEAFREEAAFLEHCHQHPQETVYLDDQLDDLHEAEKDSETANFCTFCSLSFDEPNEFHLHMENHGHTSQKGSTIQINSGISKQHTYECPDCGKCYGVLGHFLNHQRSHKQAAKSVFHDLEHLKKKSFQCESCGRNYSRASALDAHRRCHEEKLIKSRNRGSGDACHTEESTVEAKPSENQTDDTPEKLFKCLCGKAFTALMRLKTHQRFSRNRQCSPEEMKEKPKKNGSEFYCSQCNKGFTGHIALFNHQRWHANHSNDSAKRFPCEECGKEFMTLTFYYRHQRMVHSNETPAKSFLHQVCQLQKKAFECKDCGLKFSRASALHSHQLHHTDVFKESEKESQTQPTLQEKTLESETTKETEQEPEEPESLLSTNMAEEDSHVNETDEDMDSYEPGDFNVQVISASESEDEPVQDLNPDLELLCESDQEVRDDNDDDTGVFSGSTVSKPEMDLKIVQIDFEQADMHCAPIVREAENKTTEERFDCPECYRWFSSASSLRVHRMWHGIHKRRQQTQVNQLGHKCEDCGLKFTDPEVFVTHLHQHALEEEEEVDEEGAQMGDNRSPAAEPQGAGVASMNQKQRQIYTCSVCGKVYTYLESFRKHQQLHEKQPYIPPKAFRYHASAKELHKHECPECGMAFIRRARLRGHLRVHKSPKSLKSKQSRCDQRVRKSYKSLKSKQCRCDQCNKNFTSVTSWMAHIDLHKQRPFWCLSCAKGFVDEGALDRHLQGHRLRKHACSVCHKRFRWSAQLTKHSITHTEWAKPFQCTICKKSFSFPGNLIVHRKKHHRVYAGSSRMPQNIRRKKGKFKHHIISKTQSLTSVREEPEMEELATQKQWEEAELWDHTNSEESDCGEPFHHFNSSEPPGSAGSDPHDEWKSETGEPQAGQKMSERESQETHRHREHKYWEWECCECDMGFDEVAKLHLHYIKHATGELPIPQDITED</sequence>
<proteinExistence type="predicted"/>
<feature type="region of interest" description="Disordered" evidence="6">
    <location>
        <begin position="887"/>
        <end position="942"/>
    </location>
</feature>
<dbReference type="PANTHER" id="PTHR24408">
    <property type="entry name" value="ZINC FINGER PROTEIN"/>
    <property type="match status" value="1"/>
</dbReference>
<feature type="compositionally biased region" description="Basic and acidic residues" evidence="6">
    <location>
        <begin position="914"/>
        <end position="923"/>
    </location>
</feature>
<dbReference type="GO" id="GO:0005634">
    <property type="term" value="C:nucleus"/>
    <property type="evidence" value="ECO:0007669"/>
    <property type="project" value="TreeGrafter"/>
</dbReference>
<dbReference type="GO" id="GO:0000981">
    <property type="term" value="F:DNA-binding transcription factor activity, RNA polymerase II-specific"/>
    <property type="evidence" value="ECO:0007669"/>
    <property type="project" value="TreeGrafter"/>
</dbReference>
<feature type="domain" description="C2H2-type" evidence="7">
    <location>
        <begin position="309"/>
        <end position="337"/>
    </location>
</feature>
<dbReference type="SMART" id="SM00355">
    <property type="entry name" value="ZnF_C2H2"/>
    <property type="match status" value="16"/>
</dbReference>
<evidence type="ECO:0000313" key="9">
    <source>
        <dbReference type="Proteomes" id="UP000424527"/>
    </source>
</evidence>
<feature type="region of interest" description="Disordered" evidence="6">
    <location>
        <begin position="204"/>
        <end position="228"/>
    </location>
</feature>
<feature type="domain" description="C2H2-type" evidence="7">
    <location>
        <begin position="628"/>
        <end position="655"/>
    </location>
</feature>
<feature type="domain" description="C2H2-type" evidence="7">
    <location>
        <begin position="527"/>
        <end position="557"/>
    </location>
</feature>
<feature type="domain" description="C2H2-type" evidence="7">
    <location>
        <begin position="807"/>
        <end position="829"/>
    </location>
</feature>
<feature type="compositionally biased region" description="Polar residues" evidence="6">
    <location>
        <begin position="21"/>
        <end position="31"/>
    </location>
</feature>
<dbReference type="InterPro" id="IPR013087">
    <property type="entry name" value="Znf_C2H2_type"/>
</dbReference>
<feature type="domain" description="C2H2-type" evidence="7">
    <location>
        <begin position="131"/>
        <end position="158"/>
    </location>
</feature>
<feature type="domain" description="C2H2-type" evidence="7">
    <location>
        <begin position="673"/>
        <end position="700"/>
    </location>
</feature>
<accession>A0A6G0IBM0</accession>
<evidence type="ECO:0000256" key="6">
    <source>
        <dbReference type="SAM" id="MobiDB-lite"/>
    </source>
</evidence>
<feature type="domain" description="C2H2-type" evidence="7">
    <location>
        <begin position="778"/>
        <end position="801"/>
    </location>
</feature>
<protein>
    <recommendedName>
        <fullName evidence="7">C2H2-type domain-containing protein</fullName>
    </recommendedName>
</protein>
<feature type="domain" description="C2H2-type" evidence="7">
    <location>
        <begin position="353"/>
        <end position="376"/>
    </location>
</feature>
<evidence type="ECO:0000256" key="2">
    <source>
        <dbReference type="ARBA" id="ARBA00022737"/>
    </source>
</evidence>
<dbReference type="EMBL" id="REGW02000012">
    <property type="protein sequence ID" value="KAE8288632.1"/>
    <property type="molecule type" value="Genomic_DNA"/>
</dbReference>
<dbReference type="GO" id="GO:0043565">
    <property type="term" value="F:sequence-specific DNA binding"/>
    <property type="evidence" value="ECO:0007669"/>
    <property type="project" value="TreeGrafter"/>
</dbReference>
<dbReference type="PROSITE" id="PS00028">
    <property type="entry name" value="ZINC_FINGER_C2H2_1"/>
    <property type="match status" value="14"/>
</dbReference>
<feature type="domain" description="C2H2-type" evidence="7">
    <location>
        <begin position="40"/>
        <end position="67"/>
    </location>
</feature>
<dbReference type="AlphaFoldDB" id="A0A6G0IBM0"/>
<keyword evidence="4" id="KW-0862">Zinc</keyword>
<dbReference type="PANTHER" id="PTHR24408:SF58">
    <property type="entry name" value="TRANSCRIPTION FACTOR (TFIIIA), PUTATIVE (AFU_ORTHOLOGUE AFUA_1G05150)-RELATED"/>
    <property type="match status" value="1"/>
</dbReference>
<feature type="compositionally biased region" description="Basic residues" evidence="6">
    <location>
        <begin position="843"/>
        <end position="855"/>
    </location>
</feature>
<comment type="caution">
    <text evidence="8">The sequence shown here is derived from an EMBL/GenBank/DDBJ whole genome shotgun (WGS) entry which is preliminary data.</text>
</comment>
<reference evidence="8 9" key="1">
    <citation type="submission" date="2019-07" db="EMBL/GenBank/DDBJ databases">
        <title>Chromosome genome assembly for large yellow croaker.</title>
        <authorList>
            <person name="Xiao S."/>
        </authorList>
    </citation>
    <scope>NUCLEOTIDE SEQUENCE [LARGE SCALE GENOMIC DNA]</scope>
    <source>
        <strain evidence="8">JMULYC20181020</strain>
        <tissue evidence="8">Muscle</tissue>
    </source>
</reference>
<evidence type="ECO:0000313" key="8">
    <source>
        <dbReference type="EMBL" id="KAE8288632.1"/>
    </source>
</evidence>
<dbReference type="Gene3D" id="3.30.160.60">
    <property type="entry name" value="Classic Zinc Finger"/>
    <property type="match status" value="10"/>
</dbReference>
<keyword evidence="2" id="KW-0677">Repeat</keyword>
<dbReference type="Pfam" id="PF00096">
    <property type="entry name" value="zf-C2H2"/>
    <property type="match status" value="6"/>
</dbReference>
<feature type="region of interest" description="Disordered" evidence="6">
    <location>
        <begin position="1"/>
        <end position="33"/>
    </location>
</feature>
<dbReference type="Proteomes" id="UP000424527">
    <property type="component" value="Unassembled WGS sequence"/>
</dbReference>
<feature type="domain" description="C2H2-type" evidence="7">
    <location>
        <begin position="172"/>
        <end position="194"/>
    </location>
</feature>
<feature type="compositionally biased region" description="Basic and acidic residues" evidence="6">
    <location>
        <begin position="377"/>
        <end position="386"/>
    </location>
</feature>
<dbReference type="InterPro" id="IPR036236">
    <property type="entry name" value="Znf_C2H2_sf"/>
</dbReference>